<keyword evidence="2" id="KW-0519">Myristate</keyword>
<evidence type="ECO:0000256" key="1">
    <source>
        <dbReference type="ARBA" id="ARBA00004308"/>
    </source>
</evidence>
<dbReference type="GO" id="GO:0071986">
    <property type="term" value="C:Ragulator complex"/>
    <property type="evidence" value="ECO:0007669"/>
    <property type="project" value="InterPro"/>
</dbReference>
<dbReference type="GO" id="GO:0045121">
    <property type="term" value="C:membrane raft"/>
    <property type="evidence" value="ECO:0007669"/>
    <property type="project" value="InterPro"/>
</dbReference>
<protein>
    <submittedName>
        <fullName evidence="7">Late endosomal/lysosomal adaptor and MAPK and MTOR activator-domain-containing protein</fullName>
    </submittedName>
</protein>
<evidence type="ECO:0000313" key="7">
    <source>
        <dbReference type="EMBL" id="KAK4179144.1"/>
    </source>
</evidence>
<dbReference type="GO" id="GO:0001919">
    <property type="term" value="P:regulation of receptor recycling"/>
    <property type="evidence" value="ECO:0007669"/>
    <property type="project" value="InterPro"/>
</dbReference>
<feature type="region of interest" description="Disordered" evidence="6">
    <location>
        <begin position="1"/>
        <end position="32"/>
    </location>
</feature>
<organism evidence="7 8">
    <name type="scientific">Triangularia setosa</name>
    <dbReference type="NCBI Taxonomy" id="2587417"/>
    <lineage>
        <taxon>Eukaryota</taxon>
        <taxon>Fungi</taxon>
        <taxon>Dikarya</taxon>
        <taxon>Ascomycota</taxon>
        <taxon>Pezizomycotina</taxon>
        <taxon>Sordariomycetes</taxon>
        <taxon>Sordariomycetidae</taxon>
        <taxon>Sordariales</taxon>
        <taxon>Podosporaceae</taxon>
        <taxon>Triangularia</taxon>
    </lineage>
</organism>
<dbReference type="GO" id="GO:0016197">
    <property type="term" value="P:endosomal transport"/>
    <property type="evidence" value="ECO:0007669"/>
    <property type="project" value="InterPro"/>
</dbReference>
<comment type="subcellular location">
    <subcellularLocation>
        <location evidence="1">Endomembrane system</location>
    </subcellularLocation>
</comment>
<reference evidence="7" key="2">
    <citation type="submission" date="2023-05" db="EMBL/GenBank/DDBJ databases">
        <authorList>
            <consortium name="Lawrence Berkeley National Laboratory"/>
            <person name="Steindorff A."/>
            <person name="Hensen N."/>
            <person name="Bonometti L."/>
            <person name="Westerberg I."/>
            <person name="Brannstrom I.O."/>
            <person name="Guillou S."/>
            <person name="Cros-Aarteil S."/>
            <person name="Calhoun S."/>
            <person name="Haridas S."/>
            <person name="Kuo A."/>
            <person name="Mondo S."/>
            <person name="Pangilinan J."/>
            <person name="Riley R."/>
            <person name="Labutti K."/>
            <person name="Andreopoulos B."/>
            <person name="Lipzen A."/>
            <person name="Chen C."/>
            <person name="Yanf M."/>
            <person name="Daum C."/>
            <person name="Ng V."/>
            <person name="Clum A."/>
            <person name="Ohm R."/>
            <person name="Martin F."/>
            <person name="Silar P."/>
            <person name="Natvig D."/>
            <person name="Lalanne C."/>
            <person name="Gautier V."/>
            <person name="Ament-Velasquez S.L."/>
            <person name="Kruys A."/>
            <person name="Hutchinson M.I."/>
            <person name="Powell A.J."/>
            <person name="Barry K."/>
            <person name="Miller A.N."/>
            <person name="Grigoriev I.V."/>
            <person name="Debuchy R."/>
            <person name="Gladieux P."/>
            <person name="Thoren M.H."/>
            <person name="Johannesson H."/>
        </authorList>
    </citation>
    <scope>NUCLEOTIDE SEQUENCE</scope>
    <source>
        <strain evidence="7">CBS 892.96</strain>
    </source>
</reference>
<keyword evidence="5" id="KW-0449">Lipoprotein</keyword>
<dbReference type="GO" id="GO:0071230">
    <property type="term" value="P:cellular response to amino acid stimulus"/>
    <property type="evidence" value="ECO:0007669"/>
    <property type="project" value="InterPro"/>
</dbReference>
<dbReference type="GO" id="GO:0031902">
    <property type="term" value="C:late endosome membrane"/>
    <property type="evidence" value="ECO:0007669"/>
    <property type="project" value="InterPro"/>
</dbReference>
<dbReference type="EMBL" id="MU866123">
    <property type="protein sequence ID" value="KAK4179144.1"/>
    <property type="molecule type" value="Genomic_DNA"/>
</dbReference>
<accession>A0AAN6WBZ1</accession>
<dbReference type="SMART" id="SM01262">
    <property type="entry name" value="LAMTOR"/>
    <property type="match status" value="1"/>
</dbReference>
<keyword evidence="4" id="KW-0564">Palmitate</keyword>
<name>A0AAN6WBZ1_9PEZI</name>
<dbReference type="GO" id="GO:0043410">
    <property type="term" value="P:positive regulation of MAPK cascade"/>
    <property type="evidence" value="ECO:0007669"/>
    <property type="project" value="InterPro"/>
</dbReference>
<evidence type="ECO:0000256" key="2">
    <source>
        <dbReference type="ARBA" id="ARBA00022707"/>
    </source>
</evidence>
<evidence type="ECO:0000256" key="3">
    <source>
        <dbReference type="ARBA" id="ARBA00023136"/>
    </source>
</evidence>
<evidence type="ECO:0000313" key="8">
    <source>
        <dbReference type="Proteomes" id="UP001302321"/>
    </source>
</evidence>
<sequence>MGNCASCLGSKRRDDYDEDDEAQHLFDDPNNLQYGSFEQQQMMGSEDPQEVQREIEALQRVVARTSDNMVDIYDIAPSNHQTASPAAAPDSPEMPYAYPAAASNTNLVRYHNLLSKLSSHDDLAAVARVDWGPADDDTIEMQQNALVPIKLEGAAEPLVGNFADAAAAMR</sequence>
<dbReference type="Pfam" id="PF15454">
    <property type="entry name" value="LAMTOR"/>
    <property type="match status" value="1"/>
</dbReference>
<dbReference type="Proteomes" id="UP001302321">
    <property type="component" value="Unassembled WGS sequence"/>
</dbReference>
<evidence type="ECO:0000256" key="5">
    <source>
        <dbReference type="ARBA" id="ARBA00023288"/>
    </source>
</evidence>
<keyword evidence="3" id="KW-0472">Membrane</keyword>
<proteinExistence type="predicted"/>
<keyword evidence="8" id="KW-1185">Reference proteome</keyword>
<gene>
    <name evidence="7" type="ORF">QBC36DRAFT_86314</name>
</gene>
<dbReference type="GO" id="GO:0032008">
    <property type="term" value="P:positive regulation of TOR signaling"/>
    <property type="evidence" value="ECO:0007669"/>
    <property type="project" value="InterPro"/>
</dbReference>
<dbReference type="InterPro" id="IPR028209">
    <property type="entry name" value="LAMTOR1/MEH1"/>
</dbReference>
<dbReference type="AlphaFoldDB" id="A0AAN6WBZ1"/>
<evidence type="ECO:0000256" key="6">
    <source>
        <dbReference type="SAM" id="MobiDB-lite"/>
    </source>
</evidence>
<reference evidence="7" key="1">
    <citation type="journal article" date="2023" name="Mol. Phylogenet. Evol.">
        <title>Genome-scale phylogeny and comparative genomics of the fungal order Sordariales.</title>
        <authorList>
            <person name="Hensen N."/>
            <person name="Bonometti L."/>
            <person name="Westerberg I."/>
            <person name="Brannstrom I.O."/>
            <person name="Guillou S."/>
            <person name="Cros-Aarteil S."/>
            <person name="Calhoun S."/>
            <person name="Haridas S."/>
            <person name="Kuo A."/>
            <person name="Mondo S."/>
            <person name="Pangilinan J."/>
            <person name="Riley R."/>
            <person name="LaButti K."/>
            <person name="Andreopoulos B."/>
            <person name="Lipzen A."/>
            <person name="Chen C."/>
            <person name="Yan M."/>
            <person name="Daum C."/>
            <person name="Ng V."/>
            <person name="Clum A."/>
            <person name="Steindorff A."/>
            <person name="Ohm R.A."/>
            <person name="Martin F."/>
            <person name="Silar P."/>
            <person name="Natvig D.O."/>
            <person name="Lalanne C."/>
            <person name="Gautier V."/>
            <person name="Ament-Velasquez S.L."/>
            <person name="Kruys A."/>
            <person name="Hutchinson M.I."/>
            <person name="Powell A.J."/>
            <person name="Barry K."/>
            <person name="Miller A.N."/>
            <person name="Grigoriev I.V."/>
            <person name="Debuchy R."/>
            <person name="Gladieux P."/>
            <person name="Hiltunen Thoren M."/>
            <person name="Johannesson H."/>
        </authorList>
    </citation>
    <scope>NUCLEOTIDE SEQUENCE</scope>
    <source>
        <strain evidence="7">CBS 892.96</strain>
    </source>
</reference>
<comment type="caution">
    <text evidence="7">The sequence shown here is derived from an EMBL/GenBank/DDBJ whole genome shotgun (WGS) entry which is preliminary data.</text>
</comment>
<evidence type="ECO:0000256" key="4">
    <source>
        <dbReference type="ARBA" id="ARBA00023139"/>
    </source>
</evidence>